<gene>
    <name evidence="1" type="ORF">RHMOL_Rhmol01G0176600</name>
</gene>
<evidence type="ECO:0000313" key="2">
    <source>
        <dbReference type="Proteomes" id="UP001062846"/>
    </source>
</evidence>
<protein>
    <submittedName>
        <fullName evidence="1">Uncharacterized protein</fullName>
    </submittedName>
</protein>
<evidence type="ECO:0000313" key="1">
    <source>
        <dbReference type="EMBL" id="KAI8572158.1"/>
    </source>
</evidence>
<accession>A0ACC0Q597</accession>
<sequence length="61" mass="6958">MDIGHFAKEGKLLFKWVRRVANKVTHEVPSLALRNSLPCNWIVNPPISFVTVLEKDVNESL</sequence>
<name>A0ACC0Q597_RHOML</name>
<dbReference type="Proteomes" id="UP001062846">
    <property type="component" value="Chromosome 1"/>
</dbReference>
<keyword evidence="2" id="KW-1185">Reference proteome</keyword>
<organism evidence="1 2">
    <name type="scientific">Rhododendron molle</name>
    <name type="common">Chinese azalea</name>
    <name type="synonym">Azalea mollis</name>
    <dbReference type="NCBI Taxonomy" id="49168"/>
    <lineage>
        <taxon>Eukaryota</taxon>
        <taxon>Viridiplantae</taxon>
        <taxon>Streptophyta</taxon>
        <taxon>Embryophyta</taxon>
        <taxon>Tracheophyta</taxon>
        <taxon>Spermatophyta</taxon>
        <taxon>Magnoliopsida</taxon>
        <taxon>eudicotyledons</taxon>
        <taxon>Gunneridae</taxon>
        <taxon>Pentapetalae</taxon>
        <taxon>asterids</taxon>
        <taxon>Ericales</taxon>
        <taxon>Ericaceae</taxon>
        <taxon>Ericoideae</taxon>
        <taxon>Rhodoreae</taxon>
        <taxon>Rhododendron</taxon>
    </lineage>
</organism>
<reference evidence="1" key="1">
    <citation type="submission" date="2022-02" db="EMBL/GenBank/DDBJ databases">
        <title>Plant Genome Project.</title>
        <authorList>
            <person name="Zhang R.-G."/>
        </authorList>
    </citation>
    <scope>NUCLEOTIDE SEQUENCE</scope>
    <source>
        <strain evidence="1">AT1</strain>
    </source>
</reference>
<comment type="caution">
    <text evidence="1">The sequence shown here is derived from an EMBL/GenBank/DDBJ whole genome shotgun (WGS) entry which is preliminary data.</text>
</comment>
<proteinExistence type="predicted"/>
<dbReference type="EMBL" id="CM046388">
    <property type="protein sequence ID" value="KAI8572158.1"/>
    <property type="molecule type" value="Genomic_DNA"/>
</dbReference>